<dbReference type="Gene3D" id="3.40.640.10">
    <property type="entry name" value="Type I PLP-dependent aspartate aminotransferase-like (Major domain)"/>
    <property type="match status" value="1"/>
</dbReference>
<dbReference type="Proteomes" id="UP000266177">
    <property type="component" value="Unassembled WGS sequence"/>
</dbReference>
<dbReference type="AlphaFoldDB" id="A0A3A3GW82"/>
<gene>
    <name evidence="1" type="ORF">DQX05_26500</name>
</gene>
<evidence type="ECO:0000313" key="1">
    <source>
        <dbReference type="EMBL" id="RJG18969.1"/>
    </source>
</evidence>
<evidence type="ECO:0000313" key="2">
    <source>
        <dbReference type="Proteomes" id="UP000266177"/>
    </source>
</evidence>
<reference evidence="1 2" key="1">
    <citation type="submission" date="2018-09" db="EMBL/GenBank/DDBJ databases">
        <title>Paenibacillus SK2017-BO5.</title>
        <authorList>
            <person name="Piskunova J.V."/>
            <person name="Dubiley S.A."/>
            <person name="Severinov K.V."/>
        </authorList>
    </citation>
    <scope>NUCLEOTIDE SEQUENCE [LARGE SCALE GENOMIC DNA]</scope>
    <source>
        <strain evidence="1 2">BO5</strain>
    </source>
</reference>
<accession>A0A3A3GW82</accession>
<organism evidence="1 2">
    <name type="scientific">Paenibacillus thiaminolyticus</name>
    <name type="common">Bacillus thiaminolyticus</name>
    <dbReference type="NCBI Taxonomy" id="49283"/>
    <lineage>
        <taxon>Bacteria</taxon>
        <taxon>Bacillati</taxon>
        <taxon>Bacillota</taxon>
        <taxon>Bacilli</taxon>
        <taxon>Bacillales</taxon>
        <taxon>Paenibacillaceae</taxon>
        <taxon>Paenibacillus</taxon>
    </lineage>
</organism>
<dbReference type="EMBL" id="QYZD01000041">
    <property type="protein sequence ID" value="RJG18969.1"/>
    <property type="molecule type" value="Genomic_DNA"/>
</dbReference>
<dbReference type="InterPro" id="IPR015421">
    <property type="entry name" value="PyrdxlP-dep_Trfase_major"/>
</dbReference>
<proteinExistence type="predicted"/>
<sequence>MAENAEGYDFAASAPNVRQFPYVHFQHCINQAIHLYQEELFVYGTPNGLPSLIRAVRPNWSRIRSLRTSVISPLRPECSRRWRC</sequence>
<name>A0A3A3GW82_PANTH</name>
<protein>
    <submittedName>
        <fullName evidence="1">Uncharacterized protein</fullName>
    </submittedName>
</protein>
<comment type="caution">
    <text evidence="1">The sequence shown here is derived from an EMBL/GenBank/DDBJ whole genome shotgun (WGS) entry which is preliminary data.</text>
</comment>